<reference evidence="1 2" key="1">
    <citation type="submission" date="2021-06" db="EMBL/GenBank/DDBJ databases">
        <title>Caerostris extrusa draft genome.</title>
        <authorList>
            <person name="Kono N."/>
            <person name="Arakawa K."/>
        </authorList>
    </citation>
    <scope>NUCLEOTIDE SEQUENCE [LARGE SCALE GENOMIC DNA]</scope>
</reference>
<evidence type="ECO:0000313" key="2">
    <source>
        <dbReference type="Proteomes" id="UP001054945"/>
    </source>
</evidence>
<proteinExistence type="predicted"/>
<sequence length="83" mass="9442">MHKSVSHSPWGESSGFSLIRHANSGKLPLKVLPEGIVFPSSPVDRLFVESIQWMRLSNAETRRGRALHKPKFYTSYSLQINTF</sequence>
<keyword evidence="2" id="KW-1185">Reference proteome</keyword>
<comment type="caution">
    <text evidence="1">The sequence shown here is derived from an EMBL/GenBank/DDBJ whole genome shotgun (WGS) entry which is preliminary data.</text>
</comment>
<protein>
    <recommendedName>
        <fullName evidence="3">Ycf15</fullName>
    </recommendedName>
</protein>
<dbReference type="Proteomes" id="UP001054945">
    <property type="component" value="Unassembled WGS sequence"/>
</dbReference>
<accession>A0AAV4TR90</accession>
<dbReference type="AlphaFoldDB" id="A0AAV4TR90"/>
<dbReference type="EMBL" id="BPLR01011695">
    <property type="protein sequence ID" value="GIY48284.1"/>
    <property type="molecule type" value="Genomic_DNA"/>
</dbReference>
<evidence type="ECO:0008006" key="3">
    <source>
        <dbReference type="Google" id="ProtNLM"/>
    </source>
</evidence>
<gene>
    <name evidence="1" type="ORF">CEXT_624751</name>
</gene>
<evidence type="ECO:0000313" key="1">
    <source>
        <dbReference type="EMBL" id="GIY48284.1"/>
    </source>
</evidence>
<name>A0AAV4TR90_CAEEX</name>
<organism evidence="1 2">
    <name type="scientific">Caerostris extrusa</name>
    <name type="common">Bark spider</name>
    <name type="synonym">Caerostris bankana</name>
    <dbReference type="NCBI Taxonomy" id="172846"/>
    <lineage>
        <taxon>Eukaryota</taxon>
        <taxon>Metazoa</taxon>
        <taxon>Ecdysozoa</taxon>
        <taxon>Arthropoda</taxon>
        <taxon>Chelicerata</taxon>
        <taxon>Arachnida</taxon>
        <taxon>Araneae</taxon>
        <taxon>Araneomorphae</taxon>
        <taxon>Entelegynae</taxon>
        <taxon>Araneoidea</taxon>
        <taxon>Araneidae</taxon>
        <taxon>Caerostris</taxon>
    </lineage>
</organism>